<name>A0ABT2B8Y6_9ACTN</name>
<evidence type="ECO:0000313" key="2">
    <source>
        <dbReference type="Proteomes" id="UP001205612"/>
    </source>
</evidence>
<dbReference type="Pfam" id="PF19374">
    <property type="entry name" value="DUF5949"/>
    <property type="match status" value="1"/>
</dbReference>
<comment type="caution">
    <text evidence="1">The sequence shown here is derived from an EMBL/GenBank/DDBJ whole genome shotgun (WGS) entry which is preliminary data.</text>
</comment>
<organism evidence="1 2">
    <name type="scientific">Streptomyces pyxinicus</name>
    <dbReference type="NCBI Taxonomy" id="2970331"/>
    <lineage>
        <taxon>Bacteria</taxon>
        <taxon>Bacillati</taxon>
        <taxon>Actinomycetota</taxon>
        <taxon>Actinomycetes</taxon>
        <taxon>Kitasatosporales</taxon>
        <taxon>Streptomycetaceae</taxon>
        <taxon>Streptomyces</taxon>
    </lineage>
</organism>
<reference evidence="1 2" key="1">
    <citation type="submission" date="2022-08" db="EMBL/GenBank/DDBJ databases">
        <authorList>
            <person name="Somphong A."/>
            <person name="Phongsopitanun W."/>
        </authorList>
    </citation>
    <scope>NUCLEOTIDE SEQUENCE [LARGE SCALE GENOMIC DNA]</scope>
    <source>
        <strain evidence="1 2">LP11</strain>
    </source>
</reference>
<dbReference type="EMBL" id="JANUGP010000026">
    <property type="protein sequence ID" value="MCS0604975.1"/>
    <property type="molecule type" value="Genomic_DNA"/>
</dbReference>
<protein>
    <submittedName>
        <fullName evidence="1">DUF5949 family protein</fullName>
    </submittedName>
</protein>
<sequence length="166" mass="17162">MTSATSETRPFRAADIGTLVLLAWLARNEEGDGRTPCLLACSLGDGPDGPEAASAAVERLLGDLGLPIGGEPVDGTSRTLKVGMLVAAGQIVLQLPQITSQVTPPADWLAAVQKLGYTYFMFSKRVCPSTGPRTPVTGAALAEFAGSPETTNAAAHAYLPARGLRV</sequence>
<dbReference type="Proteomes" id="UP001205612">
    <property type="component" value="Unassembled WGS sequence"/>
</dbReference>
<proteinExistence type="predicted"/>
<gene>
    <name evidence="1" type="ORF">NX794_27750</name>
</gene>
<keyword evidence="2" id="KW-1185">Reference proteome</keyword>
<dbReference type="RefSeq" id="WP_258781887.1">
    <property type="nucleotide sequence ID" value="NZ_JANUGP010000026.1"/>
</dbReference>
<evidence type="ECO:0000313" key="1">
    <source>
        <dbReference type="EMBL" id="MCS0604975.1"/>
    </source>
</evidence>
<dbReference type="InterPro" id="IPR045993">
    <property type="entry name" value="DUF5949"/>
</dbReference>
<accession>A0ABT2B8Y6</accession>